<dbReference type="Pfam" id="PF00072">
    <property type="entry name" value="Response_reg"/>
    <property type="match status" value="1"/>
</dbReference>
<protein>
    <submittedName>
        <fullName evidence="4">DNA-binding response OmpR family regulator</fullName>
    </submittedName>
    <submittedName>
        <fullName evidence="5">Response regulator</fullName>
    </submittedName>
</protein>
<dbReference type="InterPro" id="IPR001789">
    <property type="entry name" value="Sig_transdc_resp-reg_receiver"/>
</dbReference>
<keyword evidence="1 2" id="KW-0597">Phosphoprotein</keyword>
<evidence type="ECO:0000256" key="2">
    <source>
        <dbReference type="PROSITE-ProRule" id="PRU00169"/>
    </source>
</evidence>
<dbReference type="Proteomes" id="UP000584663">
    <property type="component" value="Unassembled WGS sequence"/>
</dbReference>
<dbReference type="Gene3D" id="3.40.50.2300">
    <property type="match status" value="1"/>
</dbReference>
<name>A0AA41DEH8_9SPHN</name>
<keyword evidence="6" id="KW-1185">Reference proteome</keyword>
<dbReference type="Proteomes" id="UP000704529">
    <property type="component" value="Unassembled WGS sequence"/>
</dbReference>
<dbReference type="InterPro" id="IPR011006">
    <property type="entry name" value="CheY-like_superfamily"/>
</dbReference>
<dbReference type="PANTHER" id="PTHR44591">
    <property type="entry name" value="STRESS RESPONSE REGULATOR PROTEIN 1"/>
    <property type="match status" value="1"/>
</dbReference>
<dbReference type="SUPFAM" id="SSF52172">
    <property type="entry name" value="CheY-like"/>
    <property type="match status" value="1"/>
</dbReference>
<gene>
    <name evidence="4" type="ORF">GGQ89_002583</name>
    <name evidence="5" type="ORF">JYA60_08360</name>
</gene>
<evidence type="ECO:0000313" key="6">
    <source>
        <dbReference type="Proteomes" id="UP000584663"/>
    </source>
</evidence>
<evidence type="ECO:0000313" key="7">
    <source>
        <dbReference type="Proteomes" id="UP000704529"/>
    </source>
</evidence>
<organism evidence="5 7">
    <name type="scientific">Sphingomonas yabuuchiae</name>
    <dbReference type="NCBI Taxonomy" id="172044"/>
    <lineage>
        <taxon>Bacteria</taxon>
        <taxon>Pseudomonadati</taxon>
        <taxon>Pseudomonadota</taxon>
        <taxon>Alphaproteobacteria</taxon>
        <taxon>Sphingomonadales</taxon>
        <taxon>Sphingomonadaceae</taxon>
        <taxon>Sphingomonas</taxon>
    </lineage>
</organism>
<dbReference type="EMBL" id="JAFHKU010000125">
    <property type="protein sequence ID" value="MBN3558237.1"/>
    <property type="molecule type" value="Genomic_DNA"/>
</dbReference>
<dbReference type="RefSeq" id="WP_380773176.1">
    <property type="nucleotide sequence ID" value="NZ_JBHMAL010000021.1"/>
</dbReference>
<dbReference type="GO" id="GO:0003677">
    <property type="term" value="F:DNA binding"/>
    <property type="evidence" value="ECO:0007669"/>
    <property type="project" value="UniProtKB-KW"/>
</dbReference>
<dbReference type="PROSITE" id="PS50110">
    <property type="entry name" value="RESPONSE_REGULATORY"/>
    <property type="match status" value="1"/>
</dbReference>
<evidence type="ECO:0000256" key="1">
    <source>
        <dbReference type="ARBA" id="ARBA00022553"/>
    </source>
</evidence>
<dbReference type="GO" id="GO:0000160">
    <property type="term" value="P:phosphorelay signal transduction system"/>
    <property type="evidence" value="ECO:0007669"/>
    <property type="project" value="InterPro"/>
</dbReference>
<dbReference type="SMART" id="SM00448">
    <property type="entry name" value="REC"/>
    <property type="match status" value="1"/>
</dbReference>
<accession>A0AA41DEH8</accession>
<evidence type="ECO:0000313" key="5">
    <source>
        <dbReference type="EMBL" id="MBN3558237.1"/>
    </source>
</evidence>
<comment type="caution">
    <text evidence="5">The sequence shown here is derived from an EMBL/GenBank/DDBJ whole genome shotgun (WGS) entry which is preliminary data.</text>
</comment>
<evidence type="ECO:0000313" key="4">
    <source>
        <dbReference type="EMBL" id="MBB4610352.1"/>
    </source>
</evidence>
<reference evidence="4 6" key="1">
    <citation type="submission" date="2020-08" db="EMBL/GenBank/DDBJ databases">
        <title>Genomic Encyclopedia of Type Strains, Phase IV (KMG-IV): sequencing the most valuable type-strain genomes for metagenomic binning, comparative biology and taxonomic classification.</title>
        <authorList>
            <person name="Goeker M."/>
        </authorList>
    </citation>
    <scope>NUCLEOTIDE SEQUENCE [LARGE SCALE GENOMIC DNA]</scope>
    <source>
        <strain evidence="4 6">DSM 14562</strain>
    </source>
</reference>
<evidence type="ECO:0000259" key="3">
    <source>
        <dbReference type="PROSITE" id="PS50110"/>
    </source>
</evidence>
<reference evidence="5" key="2">
    <citation type="submission" date="2021-01" db="EMBL/GenBank/DDBJ databases">
        <title>Genome Sequencing of Type Strains.</title>
        <authorList>
            <person name="Lemaire J.F."/>
            <person name="Inderbitzin P."/>
            <person name="Collins S.B."/>
            <person name="Wespe N."/>
            <person name="Knight-Connoni V."/>
        </authorList>
    </citation>
    <scope>NUCLEOTIDE SEQUENCE</scope>
    <source>
        <strain evidence="5">DSM 14562</strain>
    </source>
</reference>
<feature type="domain" description="Response regulatory" evidence="3">
    <location>
        <begin position="27"/>
        <end position="137"/>
    </location>
</feature>
<dbReference type="AlphaFoldDB" id="A0AA41DEH8"/>
<keyword evidence="4" id="KW-0238">DNA-binding</keyword>
<dbReference type="InterPro" id="IPR050595">
    <property type="entry name" value="Bact_response_regulator"/>
</dbReference>
<dbReference type="PANTHER" id="PTHR44591:SF3">
    <property type="entry name" value="RESPONSE REGULATORY DOMAIN-CONTAINING PROTEIN"/>
    <property type="match status" value="1"/>
</dbReference>
<dbReference type="EMBL" id="JACHNX010000010">
    <property type="protein sequence ID" value="MBB4610352.1"/>
    <property type="molecule type" value="Genomic_DNA"/>
</dbReference>
<sequence length="159" mass="16582">MTAAHMGLASRPNELVDDDRGDETPLNLLIIEDEALVAMLVEDALTLHGHRVIGIADTVSAAMALVDEERPDLALCDVKLADGDSGLTAAQLLADRGIPCIFLSGNCPERGGHPLVIGCIAKPFRAGSLGAAVRAAHVVAQGGRPSDPPAALRFYGERI</sequence>
<proteinExistence type="predicted"/>
<feature type="modified residue" description="4-aspartylphosphate" evidence="2">
    <location>
        <position position="77"/>
    </location>
</feature>